<dbReference type="InterPro" id="IPR003346">
    <property type="entry name" value="Transposase_20"/>
</dbReference>
<evidence type="ECO:0000256" key="1">
    <source>
        <dbReference type="SAM" id="MobiDB-lite"/>
    </source>
</evidence>
<gene>
    <name evidence="3" type="ORF">RM423_18775</name>
</gene>
<evidence type="ECO:0000313" key="3">
    <source>
        <dbReference type="EMBL" id="MDT0263431.1"/>
    </source>
</evidence>
<evidence type="ECO:0000313" key="4">
    <source>
        <dbReference type="Proteomes" id="UP001183176"/>
    </source>
</evidence>
<dbReference type="Pfam" id="PF02371">
    <property type="entry name" value="Transposase_20"/>
    <property type="match status" value="1"/>
</dbReference>
<name>A0ABU2JEK8_9ACTN</name>
<dbReference type="EMBL" id="JAVREH010000038">
    <property type="protein sequence ID" value="MDT0263431.1"/>
    <property type="molecule type" value="Genomic_DNA"/>
</dbReference>
<proteinExistence type="predicted"/>
<protein>
    <submittedName>
        <fullName evidence="3">Transposase</fullName>
    </submittedName>
</protein>
<dbReference type="Proteomes" id="UP001183176">
    <property type="component" value="Unassembled WGS sequence"/>
</dbReference>
<dbReference type="PANTHER" id="PTHR33055">
    <property type="entry name" value="TRANSPOSASE FOR INSERTION SEQUENCE ELEMENT IS1111A"/>
    <property type="match status" value="1"/>
</dbReference>
<evidence type="ECO:0000259" key="2">
    <source>
        <dbReference type="Pfam" id="PF02371"/>
    </source>
</evidence>
<feature type="compositionally biased region" description="Polar residues" evidence="1">
    <location>
        <begin position="173"/>
        <end position="188"/>
    </location>
</feature>
<sequence length="204" mass="21461">MHATLRALAVELVAEIGHLDRRISAAGEQITTAVAATGSSLTELYGIGPLLAGKILVRVGTAARFRSAAAFASYNGTAPIEVSSGDVVRHRLSRAGDRQLNHALHIMAITQLAGDTTGRAYYPRKRAAGKSHKEALRCLKRRLSDVVYQQLVHDTESTMAAGLGGQQGAALESSATGLHPNTGTSDQSLPRLADPDATPKSRST</sequence>
<keyword evidence="4" id="KW-1185">Reference proteome</keyword>
<dbReference type="PANTHER" id="PTHR33055:SF16">
    <property type="entry name" value="TRANSPOSASE FOR INSERTION SEQUENCE ELEMENT IS1547"/>
    <property type="match status" value="1"/>
</dbReference>
<reference evidence="4" key="1">
    <citation type="submission" date="2023-07" db="EMBL/GenBank/DDBJ databases">
        <title>30 novel species of actinomycetes from the DSMZ collection.</title>
        <authorList>
            <person name="Nouioui I."/>
        </authorList>
    </citation>
    <scope>NUCLEOTIDE SEQUENCE [LARGE SCALE GENOMIC DNA]</scope>
    <source>
        <strain evidence="4">DSM 44399</strain>
    </source>
</reference>
<dbReference type="InterPro" id="IPR047650">
    <property type="entry name" value="Transpos_IS110"/>
</dbReference>
<accession>A0ABU2JEK8</accession>
<feature type="domain" description="Transposase IS116/IS110/IS902 C-terminal" evidence="2">
    <location>
        <begin position="41"/>
        <end position="122"/>
    </location>
</feature>
<feature type="compositionally biased region" description="Basic and acidic residues" evidence="1">
    <location>
        <begin position="193"/>
        <end position="204"/>
    </location>
</feature>
<feature type="region of interest" description="Disordered" evidence="1">
    <location>
        <begin position="163"/>
        <end position="204"/>
    </location>
</feature>
<dbReference type="RefSeq" id="WP_311424576.1">
    <property type="nucleotide sequence ID" value="NZ_JAVREH010000038.1"/>
</dbReference>
<organism evidence="3 4">
    <name type="scientific">Jatrophihabitans lederbergiae</name>
    <dbReference type="NCBI Taxonomy" id="3075547"/>
    <lineage>
        <taxon>Bacteria</taxon>
        <taxon>Bacillati</taxon>
        <taxon>Actinomycetota</taxon>
        <taxon>Actinomycetes</taxon>
        <taxon>Jatrophihabitantales</taxon>
        <taxon>Jatrophihabitantaceae</taxon>
        <taxon>Jatrophihabitans</taxon>
    </lineage>
</organism>
<comment type="caution">
    <text evidence="3">The sequence shown here is derived from an EMBL/GenBank/DDBJ whole genome shotgun (WGS) entry which is preliminary data.</text>
</comment>